<accession>A0A8J2Q3L5</accession>
<dbReference type="AlphaFoldDB" id="A0A8J2Q3L5"/>
<name>A0A8J2Q3L5_9HEXA</name>
<feature type="non-terminal residue" evidence="1">
    <location>
        <position position="1"/>
    </location>
</feature>
<proteinExistence type="predicted"/>
<evidence type="ECO:0000313" key="1">
    <source>
        <dbReference type="EMBL" id="CAG7832066.1"/>
    </source>
</evidence>
<gene>
    <name evidence="1" type="ORF">AFUS01_LOCUS41773</name>
</gene>
<comment type="caution">
    <text evidence="1">The sequence shown here is derived from an EMBL/GenBank/DDBJ whole genome shotgun (WGS) entry which is preliminary data.</text>
</comment>
<organism evidence="1 2">
    <name type="scientific">Allacma fusca</name>
    <dbReference type="NCBI Taxonomy" id="39272"/>
    <lineage>
        <taxon>Eukaryota</taxon>
        <taxon>Metazoa</taxon>
        <taxon>Ecdysozoa</taxon>
        <taxon>Arthropoda</taxon>
        <taxon>Hexapoda</taxon>
        <taxon>Collembola</taxon>
        <taxon>Symphypleona</taxon>
        <taxon>Sminthuridae</taxon>
        <taxon>Allacma</taxon>
    </lineage>
</organism>
<reference evidence="1" key="1">
    <citation type="submission" date="2021-06" db="EMBL/GenBank/DDBJ databases">
        <authorList>
            <person name="Hodson N. C."/>
            <person name="Mongue J. A."/>
            <person name="Jaron S. K."/>
        </authorList>
    </citation>
    <scope>NUCLEOTIDE SEQUENCE</scope>
</reference>
<protein>
    <submittedName>
        <fullName evidence="1">Uncharacterized protein</fullName>
    </submittedName>
</protein>
<dbReference type="Proteomes" id="UP000708208">
    <property type="component" value="Unassembled WGS sequence"/>
</dbReference>
<keyword evidence="2" id="KW-1185">Reference proteome</keyword>
<dbReference type="EMBL" id="CAJVCH010563320">
    <property type="protein sequence ID" value="CAG7832066.1"/>
    <property type="molecule type" value="Genomic_DNA"/>
</dbReference>
<evidence type="ECO:0000313" key="2">
    <source>
        <dbReference type="Proteomes" id="UP000708208"/>
    </source>
</evidence>
<sequence>WYFEKQFIIVGQTFQQQKFTSHNTGSLSRNNGEFQYPGLKLLTMSAHLEDKQGNRVAPRDRRIYACSVLTA</sequence>